<accession>A0A7H9BN51</accession>
<protein>
    <submittedName>
        <fullName evidence="1">Uncharacterized protein</fullName>
    </submittedName>
</protein>
<organism evidence="1 2">
    <name type="scientific">Paracoccus pantotrophus</name>
    <name type="common">Thiosphaera pantotropha</name>
    <dbReference type="NCBI Taxonomy" id="82367"/>
    <lineage>
        <taxon>Bacteria</taxon>
        <taxon>Pseudomonadati</taxon>
        <taxon>Pseudomonadota</taxon>
        <taxon>Alphaproteobacteria</taxon>
        <taxon>Rhodobacterales</taxon>
        <taxon>Paracoccaceae</taxon>
        <taxon>Paracoccus</taxon>
    </lineage>
</organism>
<gene>
    <name evidence="1" type="ORF">HYQ43_04135</name>
</gene>
<dbReference type="RefSeq" id="WP_028710433.1">
    <property type="nucleotide sequence ID" value="NZ_CP058689.1"/>
</dbReference>
<evidence type="ECO:0000313" key="2">
    <source>
        <dbReference type="Proteomes" id="UP000509322"/>
    </source>
</evidence>
<dbReference type="EMBL" id="CP058689">
    <property type="protein sequence ID" value="QLH12737.1"/>
    <property type="molecule type" value="Genomic_DNA"/>
</dbReference>
<dbReference type="AlphaFoldDB" id="A0A7H9BN51"/>
<dbReference type="Proteomes" id="UP000509322">
    <property type="component" value="Chromosome 1"/>
</dbReference>
<proteinExistence type="predicted"/>
<name>A0A7H9BN51_PARPN</name>
<reference evidence="1 2" key="1">
    <citation type="submission" date="2020-07" db="EMBL/GenBank/DDBJ databases">
        <title>The complete genome of Paracoccus pantotrophus ACCC 10489.</title>
        <authorList>
            <person name="Si Y."/>
        </authorList>
    </citation>
    <scope>NUCLEOTIDE SEQUENCE [LARGE SCALE GENOMIC DNA]</scope>
    <source>
        <strain evidence="1 2">ACCC10489</strain>
    </source>
</reference>
<sequence>MQLGEGLPDLPSCGRQDAEHLFQVRQGLDEILHSRFKPSRINSAHLEAKVAQQGAVLLAGYGLHMQRAIQIDTHHLGDPARVVAVDLVHLRLEESLGVARLDADRRKAGLGQALGQPLG</sequence>
<evidence type="ECO:0000313" key="1">
    <source>
        <dbReference type="EMBL" id="QLH12737.1"/>
    </source>
</evidence>